<dbReference type="GO" id="GO:0016462">
    <property type="term" value="F:pyrophosphatase activity"/>
    <property type="evidence" value="ECO:0007669"/>
    <property type="project" value="UniProtKB-ARBA"/>
</dbReference>
<dbReference type="OMA" id="TRIHMDE"/>
<dbReference type="SUPFAM" id="SSF55154">
    <property type="entry name" value="CYTH-like phosphatases"/>
    <property type="match status" value="1"/>
</dbReference>
<organism evidence="2 3">
    <name type="scientific">Chiloscyllium punctatum</name>
    <name type="common">Brownbanded bambooshark</name>
    <name type="synonym">Hemiscyllium punctatum</name>
    <dbReference type="NCBI Taxonomy" id="137246"/>
    <lineage>
        <taxon>Eukaryota</taxon>
        <taxon>Metazoa</taxon>
        <taxon>Chordata</taxon>
        <taxon>Craniata</taxon>
        <taxon>Vertebrata</taxon>
        <taxon>Chondrichthyes</taxon>
        <taxon>Elasmobranchii</taxon>
        <taxon>Galeomorphii</taxon>
        <taxon>Galeoidea</taxon>
        <taxon>Orectolobiformes</taxon>
        <taxon>Hemiscylliidae</taxon>
        <taxon>Chiloscyllium</taxon>
    </lineage>
</organism>
<dbReference type="InterPro" id="IPR033469">
    <property type="entry name" value="CYTH-like_dom_sf"/>
</dbReference>
<sequence>MLGSAVLLAQQRRRPDKWQAGVKKGAKRGLTTSGIVRSGLVEGEVDVFLNLEWTVGSENGSGQLIFYQRADMDGPKLSDYSISSTTDPDGLTKVLSDALGVKGIVKKERWLYMVGQTRIHVDQVKGLGNFMELEVVLGEDQSLEEGEAIAQKLMDELGIKKEDLLTGAYMELILADK</sequence>
<evidence type="ECO:0000313" key="2">
    <source>
        <dbReference type="EMBL" id="GCC17076.1"/>
    </source>
</evidence>
<reference evidence="2 3" key="1">
    <citation type="journal article" date="2018" name="Nat. Ecol. Evol.">
        <title>Shark genomes provide insights into elasmobranch evolution and the origin of vertebrates.</title>
        <authorList>
            <person name="Hara Y"/>
            <person name="Yamaguchi K"/>
            <person name="Onimaru K"/>
            <person name="Kadota M"/>
            <person name="Koyanagi M"/>
            <person name="Keeley SD"/>
            <person name="Tatsumi K"/>
            <person name="Tanaka K"/>
            <person name="Motone F"/>
            <person name="Kageyama Y"/>
            <person name="Nozu R"/>
            <person name="Adachi N"/>
            <person name="Nishimura O"/>
            <person name="Nakagawa R"/>
            <person name="Tanegashima C"/>
            <person name="Kiyatake I"/>
            <person name="Matsumoto R"/>
            <person name="Murakumo K"/>
            <person name="Nishida K"/>
            <person name="Terakita A"/>
            <person name="Kuratani S"/>
            <person name="Sato K"/>
            <person name="Hyodo S Kuraku.S."/>
        </authorList>
    </citation>
    <scope>NUCLEOTIDE SEQUENCE [LARGE SCALE GENOMIC DNA]</scope>
</reference>
<proteinExistence type="predicted"/>
<dbReference type="EMBL" id="BEZZ01002631">
    <property type="protein sequence ID" value="GCC17076.1"/>
    <property type="molecule type" value="Genomic_DNA"/>
</dbReference>
<dbReference type="Proteomes" id="UP000287033">
    <property type="component" value="Unassembled WGS sequence"/>
</dbReference>
<dbReference type="InterPro" id="IPR023577">
    <property type="entry name" value="CYTH_domain"/>
</dbReference>
<keyword evidence="3" id="KW-1185">Reference proteome</keyword>
<gene>
    <name evidence="2" type="ORF">chiPu_0020472</name>
</gene>
<dbReference type="PANTHER" id="PTHR21028:SF2">
    <property type="entry name" value="CYTH DOMAIN-CONTAINING PROTEIN"/>
    <property type="match status" value="1"/>
</dbReference>
<dbReference type="InterPro" id="IPR008173">
    <property type="entry name" value="Adenylyl_cyclase_CyaB"/>
</dbReference>
<accession>A0A401RG57</accession>
<evidence type="ECO:0000313" key="3">
    <source>
        <dbReference type="Proteomes" id="UP000287033"/>
    </source>
</evidence>
<dbReference type="AlphaFoldDB" id="A0A401RG57"/>
<feature type="domain" description="CYTH" evidence="1">
    <location>
        <begin position="59"/>
        <end position="169"/>
    </location>
</feature>
<evidence type="ECO:0000259" key="1">
    <source>
        <dbReference type="Pfam" id="PF01928"/>
    </source>
</evidence>
<comment type="caution">
    <text evidence="2">The sequence shown here is derived from an EMBL/GenBank/DDBJ whole genome shotgun (WGS) entry which is preliminary data.</text>
</comment>
<dbReference type="Pfam" id="PF01928">
    <property type="entry name" value="CYTH"/>
    <property type="match status" value="1"/>
</dbReference>
<dbReference type="OrthoDB" id="6159137at2759"/>
<dbReference type="Gene3D" id="2.40.320.10">
    <property type="entry name" value="Hypothetical Protein Pfu-838710-001"/>
    <property type="match status" value="1"/>
</dbReference>
<name>A0A401RG57_CHIPU</name>
<dbReference type="STRING" id="137246.A0A401RG57"/>
<protein>
    <recommendedName>
        <fullName evidence="1">CYTH domain-containing protein</fullName>
    </recommendedName>
</protein>
<dbReference type="CDD" id="cd07890">
    <property type="entry name" value="CYTH-like_AC_IV-like"/>
    <property type="match status" value="1"/>
</dbReference>
<dbReference type="PANTHER" id="PTHR21028">
    <property type="entry name" value="SI:CH211-156B7.4"/>
    <property type="match status" value="1"/>
</dbReference>